<dbReference type="InterPro" id="IPR016130">
    <property type="entry name" value="Tyr_Pase_AS"/>
</dbReference>
<dbReference type="PROSITE" id="PS50056">
    <property type="entry name" value="TYR_PHOSPHATASE_2"/>
    <property type="match status" value="1"/>
</dbReference>
<protein>
    <submittedName>
        <fullName evidence="6">Uncharacterized protein</fullName>
    </submittedName>
</protein>
<dbReference type="Proteomes" id="UP001194714">
    <property type="component" value="Unassembled WGS sequence"/>
</dbReference>
<organism evidence="6 7">
    <name type="scientific">Candidatus Neptunichlamydia vexilliferae</name>
    <dbReference type="NCBI Taxonomy" id="1651774"/>
    <lineage>
        <taxon>Bacteria</taxon>
        <taxon>Pseudomonadati</taxon>
        <taxon>Chlamydiota</taxon>
        <taxon>Chlamydiia</taxon>
        <taxon>Parachlamydiales</taxon>
        <taxon>Simkaniaceae</taxon>
        <taxon>Candidatus Neptunichlamydia</taxon>
    </lineage>
</organism>
<feature type="domain" description="Tyrosine specific protein phosphatases" evidence="5">
    <location>
        <begin position="141"/>
        <end position="209"/>
    </location>
</feature>
<keyword evidence="7" id="KW-1185">Reference proteome</keyword>
<dbReference type="EMBL" id="JAAEJV010000027">
    <property type="protein sequence ID" value="MBF5059545.1"/>
    <property type="molecule type" value="Genomic_DNA"/>
</dbReference>
<dbReference type="SMART" id="SM00195">
    <property type="entry name" value="DSPc"/>
    <property type="match status" value="1"/>
</dbReference>
<dbReference type="PANTHER" id="PTHR46274">
    <property type="entry name" value="PHOSPHATIDYLINOSITOL PHOSPHATASE"/>
    <property type="match status" value="1"/>
</dbReference>
<reference evidence="6 7" key="1">
    <citation type="submission" date="2020-01" db="EMBL/GenBank/DDBJ databases">
        <title>Draft genome sequence of Cand. Neptunochlamydia vexilliferae K9.</title>
        <authorList>
            <person name="Schulz F."/>
            <person name="Koestlbacher S."/>
            <person name="Wascher F."/>
            <person name="Pizzetti I."/>
            <person name="Horn M."/>
        </authorList>
    </citation>
    <scope>NUCLEOTIDE SEQUENCE [LARGE SCALE GENOMIC DNA]</scope>
    <source>
        <strain evidence="6 7">K9</strain>
    </source>
</reference>
<dbReference type="InterPro" id="IPR000387">
    <property type="entry name" value="Tyr_Pase_dom"/>
</dbReference>
<proteinExistence type="predicted"/>
<evidence type="ECO:0000256" key="1">
    <source>
        <dbReference type="ARBA" id="ARBA00022801"/>
    </source>
</evidence>
<feature type="domain" description="Tyrosine-protein phosphatase" evidence="4">
    <location>
        <begin position="64"/>
        <end position="220"/>
    </location>
</feature>
<keyword evidence="2" id="KW-0904">Protein phosphatase</keyword>
<dbReference type="PROSITE" id="PS00383">
    <property type="entry name" value="TYR_PHOSPHATASE_1"/>
    <property type="match status" value="1"/>
</dbReference>
<evidence type="ECO:0000256" key="2">
    <source>
        <dbReference type="ARBA" id="ARBA00022912"/>
    </source>
</evidence>
<keyword evidence="1" id="KW-0378">Hydrolase</keyword>
<dbReference type="InterPro" id="IPR020422">
    <property type="entry name" value="TYR_PHOSPHATASE_DUAL_dom"/>
</dbReference>
<accession>A0ABS0B1W0</accession>
<dbReference type="PANTHER" id="PTHR46274:SF6">
    <property type="entry name" value="TYR_PHOSPHATASE_2 DOMAIN-CONTAINING PROTEIN"/>
    <property type="match status" value="1"/>
</dbReference>
<comment type="caution">
    <text evidence="6">The sequence shown here is derived from an EMBL/GenBank/DDBJ whole genome shotgun (WGS) entry which is preliminary data.</text>
</comment>
<dbReference type="SUPFAM" id="SSF52799">
    <property type="entry name" value="(Phosphotyrosine protein) phosphatases II"/>
    <property type="match status" value="1"/>
</dbReference>
<feature type="region of interest" description="Disordered" evidence="3">
    <location>
        <begin position="1"/>
        <end position="24"/>
    </location>
</feature>
<evidence type="ECO:0000259" key="4">
    <source>
        <dbReference type="PROSITE" id="PS50054"/>
    </source>
</evidence>
<gene>
    <name evidence="6" type="ORF">NEPTK9_001059</name>
</gene>
<evidence type="ECO:0000313" key="7">
    <source>
        <dbReference type="Proteomes" id="UP001194714"/>
    </source>
</evidence>
<dbReference type="Gene3D" id="3.90.190.10">
    <property type="entry name" value="Protein tyrosine phosphatase superfamily"/>
    <property type="match status" value="1"/>
</dbReference>
<evidence type="ECO:0000259" key="5">
    <source>
        <dbReference type="PROSITE" id="PS50056"/>
    </source>
</evidence>
<dbReference type="Pfam" id="PF00782">
    <property type="entry name" value="DSPc"/>
    <property type="match status" value="1"/>
</dbReference>
<name>A0ABS0B1W0_9BACT</name>
<dbReference type="InterPro" id="IPR029021">
    <property type="entry name" value="Prot-tyrosine_phosphatase-like"/>
</dbReference>
<evidence type="ECO:0000313" key="6">
    <source>
        <dbReference type="EMBL" id="MBF5059545.1"/>
    </source>
</evidence>
<dbReference type="PROSITE" id="PS50054">
    <property type="entry name" value="TYR_PHOSPHATASE_DUAL"/>
    <property type="match status" value="1"/>
</dbReference>
<sequence length="229" mass="25998">MSIEPLESGSDLPVTEIEQEHPEQKKTAQIGQEHFAGDNSPFCIKKIKYEVSLLYKRLVKSGSWWTRIEPFNLYLGALPLANSGHLEIIVNLGVTHILSVVEDFELQEGWFNTPVKPEDWEAAGVSVKHIHAEDYCPLTHKQIEEGIAYLHQCFREGKTVYLHCKGGVGRSSSIFVAYLIKHHEMSFKGAFDFVKKQRPNIHLNEEQQNAILTYFEGVSKYGNPKSGGW</sequence>
<evidence type="ECO:0000256" key="3">
    <source>
        <dbReference type="SAM" id="MobiDB-lite"/>
    </source>
</evidence>
<dbReference type="RefSeq" id="WP_194847851.1">
    <property type="nucleotide sequence ID" value="NZ_JAAEJV010000027.1"/>
</dbReference>
<dbReference type="InterPro" id="IPR000340">
    <property type="entry name" value="Dual-sp_phosphatase_cat-dom"/>
</dbReference>